<dbReference type="AlphaFoldDB" id="A0A9P5SHB4"/>
<dbReference type="Proteomes" id="UP000696485">
    <property type="component" value="Unassembled WGS sequence"/>
</dbReference>
<name>A0A9P5SHB4_9FUNG</name>
<comment type="caution">
    <text evidence="2">The sequence shown here is derived from an EMBL/GenBank/DDBJ whole genome shotgun (WGS) entry which is preliminary data.</text>
</comment>
<keyword evidence="3" id="KW-1185">Reference proteome</keyword>
<protein>
    <submittedName>
        <fullName evidence="2">Uncharacterized protein</fullName>
    </submittedName>
</protein>
<feature type="compositionally biased region" description="Polar residues" evidence="1">
    <location>
        <begin position="101"/>
        <end position="124"/>
    </location>
</feature>
<accession>A0A9P5SHB4</accession>
<sequence>MSITNTICGNNHSRDEIGAQAWGFEMFEASAPQDIVGVSYVYHKGPAGQTPFPTLIAMNSYFPSTQPAQVPQPQTQMPPYHNHHNHIHHQGFQPYPMASAPRSSFLHNQQHPSHVPSQKQLSQRSQHRKRLSVTNAKKEQEAFWSRAYPIPDSLPQPLTEEQLQMWNYHRNQIQSFFL</sequence>
<reference evidence="2" key="1">
    <citation type="journal article" date="2020" name="Fungal Divers.">
        <title>Resolving the Mortierellaceae phylogeny through synthesis of multi-gene phylogenetics and phylogenomics.</title>
        <authorList>
            <person name="Vandepol N."/>
            <person name="Liber J."/>
            <person name="Desiro A."/>
            <person name="Na H."/>
            <person name="Kennedy M."/>
            <person name="Barry K."/>
            <person name="Grigoriev I.V."/>
            <person name="Miller A.N."/>
            <person name="O'Donnell K."/>
            <person name="Stajich J.E."/>
            <person name="Bonito G."/>
        </authorList>
    </citation>
    <scope>NUCLEOTIDE SEQUENCE</scope>
    <source>
        <strain evidence="2">NVP1</strain>
    </source>
</reference>
<organism evidence="2 3">
    <name type="scientific">Podila minutissima</name>
    <dbReference type="NCBI Taxonomy" id="64525"/>
    <lineage>
        <taxon>Eukaryota</taxon>
        <taxon>Fungi</taxon>
        <taxon>Fungi incertae sedis</taxon>
        <taxon>Mucoromycota</taxon>
        <taxon>Mortierellomycotina</taxon>
        <taxon>Mortierellomycetes</taxon>
        <taxon>Mortierellales</taxon>
        <taxon>Mortierellaceae</taxon>
        <taxon>Podila</taxon>
    </lineage>
</organism>
<feature type="region of interest" description="Disordered" evidence="1">
    <location>
        <begin position="83"/>
        <end position="138"/>
    </location>
</feature>
<dbReference type="EMBL" id="JAAAUY010000456">
    <property type="protein sequence ID" value="KAF9329657.1"/>
    <property type="molecule type" value="Genomic_DNA"/>
</dbReference>
<proteinExistence type="predicted"/>
<gene>
    <name evidence="2" type="ORF">BG006_007281</name>
</gene>
<evidence type="ECO:0000256" key="1">
    <source>
        <dbReference type="SAM" id="MobiDB-lite"/>
    </source>
</evidence>
<evidence type="ECO:0000313" key="2">
    <source>
        <dbReference type="EMBL" id="KAF9329657.1"/>
    </source>
</evidence>
<evidence type="ECO:0000313" key="3">
    <source>
        <dbReference type="Proteomes" id="UP000696485"/>
    </source>
</evidence>